<keyword evidence="2" id="KW-0472">Membrane</keyword>
<dbReference type="EMBL" id="QEOB01000007">
    <property type="protein sequence ID" value="PVX83292.1"/>
    <property type="molecule type" value="Genomic_DNA"/>
</dbReference>
<sequence>MKPLLRVLLIVDALTLLGFGVLFVLTPWTLVYNALQLVQTQPALVGQAFGVVLLGFAWLALRAAFHGEMTLPVGRTVGHVNWIAGVLMLVWMIGLRAPRLTGLGQLVAGAVGVWLIVLGLGGVRLAGAVRKRAKEQAAGGSTRQREARKVAKERPERRDEPVTYAKPGFMRSMPWGGAREAREAQRSAAPLEPVVEVPTVTPAAVPPVTPAPVPPVTPPLASAAPADEARRTARDEAADAPRPPLRG</sequence>
<name>A0ABX5KMB4_9BURK</name>
<keyword evidence="4" id="KW-1185">Reference proteome</keyword>
<evidence type="ECO:0008006" key="5">
    <source>
        <dbReference type="Google" id="ProtNLM"/>
    </source>
</evidence>
<evidence type="ECO:0000313" key="4">
    <source>
        <dbReference type="Proteomes" id="UP000245712"/>
    </source>
</evidence>
<dbReference type="Proteomes" id="UP000245712">
    <property type="component" value="Unassembled WGS sequence"/>
</dbReference>
<feature type="transmembrane region" description="Helical" evidence="2">
    <location>
        <begin position="43"/>
        <end position="65"/>
    </location>
</feature>
<keyword evidence="2" id="KW-0812">Transmembrane</keyword>
<feature type="transmembrane region" description="Helical" evidence="2">
    <location>
        <begin position="77"/>
        <end position="94"/>
    </location>
</feature>
<reference evidence="3 4" key="1">
    <citation type="submission" date="2018-05" db="EMBL/GenBank/DDBJ databases">
        <title>Genomic Encyclopedia of Type Strains, Phase IV (KMG-V): Genome sequencing to study the core and pangenomes of soil and plant-associated prokaryotes.</title>
        <authorList>
            <person name="Whitman W."/>
        </authorList>
    </citation>
    <scope>NUCLEOTIDE SEQUENCE [LARGE SCALE GENOMIC DNA]</scope>
    <source>
        <strain evidence="3 4">SCZa-39</strain>
    </source>
</reference>
<feature type="region of interest" description="Disordered" evidence="1">
    <location>
        <begin position="205"/>
        <end position="247"/>
    </location>
</feature>
<accession>A0ABX5KMB4</accession>
<keyword evidence="2" id="KW-1133">Transmembrane helix</keyword>
<evidence type="ECO:0000256" key="1">
    <source>
        <dbReference type="SAM" id="MobiDB-lite"/>
    </source>
</evidence>
<evidence type="ECO:0000256" key="2">
    <source>
        <dbReference type="SAM" id="Phobius"/>
    </source>
</evidence>
<gene>
    <name evidence="3" type="ORF">C7402_107198</name>
</gene>
<feature type="compositionally biased region" description="Pro residues" evidence="1">
    <location>
        <begin position="205"/>
        <end position="218"/>
    </location>
</feature>
<feature type="compositionally biased region" description="Basic and acidic residues" evidence="1">
    <location>
        <begin position="227"/>
        <end position="239"/>
    </location>
</feature>
<comment type="caution">
    <text evidence="3">The sequence shown here is derived from an EMBL/GenBank/DDBJ whole genome shotgun (WGS) entry which is preliminary data.</text>
</comment>
<proteinExistence type="predicted"/>
<feature type="region of interest" description="Disordered" evidence="1">
    <location>
        <begin position="134"/>
        <end position="190"/>
    </location>
</feature>
<evidence type="ECO:0000313" key="3">
    <source>
        <dbReference type="EMBL" id="PVX83292.1"/>
    </source>
</evidence>
<feature type="compositionally biased region" description="Basic and acidic residues" evidence="1">
    <location>
        <begin position="143"/>
        <end position="161"/>
    </location>
</feature>
<feature type="transmembrane region" description="Helical" evidence="2">
    <location>
        <begin position="7"/>
        <end position="31"/>
    </location>
</feature>
<organism evidence="3 4">
    <name type="scientific">Paraburkholderia unamae</name>
    <dbReference type="NCBI Taxonomy" id="219649"/>
    <lineage>
        <taxon>Bacteria</taxon>
        <taxon>Pseudomonadati</taxon>
        <taxon>Pseudomonadota</taxon>
        <taxon>Betaproteobacteria</taxon>
        <taxon>Burkholderiales</taxon>
        <taxon>Burkholderiaceae</taxon>
        <taxon>Paraburkholderia</taxon>
    </lineage>
</organism>
<dbReference type="RefSeq" id="WP_116611370.1">
    <property type="nucleotide sequence ID" value="NZ_CAJZAT010000177.1"/>
</dbReference>
<feature type="transmembrane region" description="Helical" evidence="2">
    <location>
        <begin position="106"/>
        <end position="126"/>
    </location>
</feature>
<protein>
    <recommendedName>
        <fullName evidence="5">Transmembrane protein</fullName>
    </recommendedName>
</protein>